<gene>
    <name evidence="3" type="ORF">POM88_050534</name>
</gene>
<comment type="caution">
    <text evidence="3">The sequence shown here is derived from an EMBL/GenBank/DDBJ whole genome shotgun (WGS) entry which is preliminary data.</text>
</comment>
<feature type="region of interest" description="Disordered" evidence="1">
    <location>
        <begin position="286"/>
        <end position="325"/>
    </location>
</feature>
<feature type="compositionally biased region" description="Polar residues" evidence="1">
    <location>
        <begin position="390"/>
        <end position="404"/>
    </location>
</feature>
<dbReference type="PANTHER" id="PTHR47071:SF2">
    <property type="entry name" value="PROTEIN TRM32"/>
    <property type="match status" value="1"/>
</dbReference>
<accession>A0AAD8GZ19</accession>
<keyword evidence="4" id="KW-1185">Reference proteome</keyword>
<dbReference type="EMBL" id="JAUIZM010000011">
    <property type="protein sequence ID" value="KAK1357278.1"/>
    <property type="molecule type" value="Genomic_DNA"/>
</dbReference>
<evidence type="ECO:0000313" key="3">
    <source>
        <dbReference type="EMBL" id="KAK1357278.1"/>
    </source>
</evidence>
<reference evidence="3" key="1">
    <citation type="submission" date="2023-02" db="EMBL/GenBank/DDBJ databases">
        <title>Genome of toxic invasive species Heracleum sosnowskyi carries increased number of genes despite the absence of recent whole-genome duplications.</title>
        <authorList>
            <person name="Schelkunov M."/>
            <person name="Shtratnikova V."/>
            <person name="Makarenko M."/>
            <person name="Klepikova A."/>
            <person name="Omelchenko D."/>
            <person name="Novikova G."/>
            <person name="Obukhova E."/>
            <person name="Bogdanov V."/>
            <person name="Penin A."/>
            <person name="Logacheva M."/>
        </authorList>
    </citation>
    <scope>NUCLEOTIDE SEQUENCE</scope>
    <source>
        <strain evidence="3">Hsosn_3</strain>
        <tissue evidence="3">Leaf</tissue>
    </source>
</reference>
<dbReference type="AlphaFoldDB" id="A0AAD8GZ19"/>
<name>A0AAD8GZ19_9APIA</name>
<proteinExistence type="predicted"/>
<evidence type="ECO:0000259" key="2">
    <source>
        <dbReference type="Pfam" id="PF14309"/>
    </source>
</evidence>
<feature type="region of interest" description="Disordered" evidence="1">
    <location>
        <begin position="343"/>
        <end position="417"/>
    </location>
</feature>
<dbReference type="InterPro" id="IPR044257">
    <property type="entry name" value="TRM32-like"/>
</dbReference>
<evidence type="ECO:0000313" key="4">
    <source>
        <dbReference type="Proteomes" id="UP001237642"/>
    </source>
</evidence>
<sequence length="847" mass="96930">MGKYIPAYRNNDQQESMFRGCMWGIFYALDYHHWHNNVTKMLPRKRHNKRKNAKCKKNPKIIPGANGAAQKLINPEANHFLVNQPTTETSSTQKRSLKARIKALVAEKIRTEDDNKKRGSNFPALLQLERTVSVKHVESPNDDFNKTSNEWKSPIIFFPRKTAPGATKLQHPARMTANDWKKFDMCTKENLMEYIEHQKLSQNYTFSRTRDTSVDQARAKLLMQNASRCKIEEYADVLELFQVNEKLFQEFQQQRDVDKENRLHVPNESTAKARLTKSGTFPVANASYSRRRNFKPAKLKEKQTERWSFPGGLKLRNGPQDPEMDSEVNAHLEDERQRLETQNKVHTNEHNCTSNSFIDQAPDGGEPSGGGKHISRIYDTSRVDDDSRDLNSSVFTTDGSVYNPRSSNSRHRRTSSLNDSMHRYVRLCDYSFSMKSKSDLSKSVRLTNEYDILATKSAPISFKRNHSLPHGNSSWPLQDEESHDIFYPSVSSMTVMVGATATEDNNLSESEPVGLLETENLEMCSLSDVTEEKLPGETNVEKSKCSPEAELLDRLSMGINDCGFPNMDRCCEELIELTDVRSSSYDDLQVTCIEIDDKKVAQTSQAVLIRGRCLPQEFSSPANLVLEGSENTNNSHERGSPLHSFNSLDADFVSQSCSSETYLENPKTKNQIHTKLQTDDDADLNYAREILKVAGFNKNGFHEEWYLSEQPLSPLIFDEVEESWWPLGSECSQENLILLYHHQLLFDLINEVMLHIYETSFTYYPRALSTSCQVHPLHIANYEEEVLKSLSKHIVLKPELDQQLDDPVPRDLAKADGWMNLQMDSECVALELEDFIFDELLEELICS</sequence>
<organism evidence="3 4">
    <name type="scientific">Heracleum sosnowskyi</name>
    <dbReference type="NCBI Taxonomy" id="360622"/>
    <lineage>
        <taxon>Eukaryota</taxon>
        <taxon>Viridiplantae</taxon>
        <taxon>Streptophyta</taxon>
        <taxon>Embryophyta</taxon>
        <taxon>Tracheophyta</taxon>
        <taxon>Spermatophyta</taxon>
        <taxon>Magnoliopsida</taxon>
        <taxon>eudicotyledons</taxon>
        <taxon>Gunneridae</taxon>
        <taxon>Pentapetalae</taxon>
        <taxon>asterids</taxon>
        <taxon>campanulids</taxon>
        <taxon>Apiales</taxon>
        <taxon>Apiaceae</taxon>
        <taxon>Apioideae</taxon>
        <taxon>apioid superclade</taxon>
        <taxon>Tordylieae</taxon>
        <taxon>Tordyliinae</taxon>
        <taxon>Heracleum</taxon>
    </lineage>
</organism>
<dbReference type="InterPro" id="IPR025486">
    <property type="entry name" value="DUF4378"/>
</dbReference>
<feature type="compositionally biased region" description="Basic and acidic residues" evidence="1">
    <location>
        <begin position="379"/>
        <end position="389"/>
    </location>
</feature>
<evidence type="ECO:0000256" key="1">
    <source>
        <dbReference type="SAM" id="MobiDB-lite"/>
    </source>
</evidence>
<dbReference type="Proteomes" id="UP001237642">
    <property type="component" value="Unassembled WGS sequence"/>
</dbReference>
<reference evidence="3" key="2">
    <citation type="submission" date="2023-05" db="EMBL/GenBank/DDBJ databases">
        <authorList>
            <person name="Schelkunov M.I."/>
        </authorList>
    </citation>
    <scope>NUCLEOTIDE SEQUENCE</scope>
    <source>
        <strain evidence="3">Hsosn_3</strain>
        <tissue evidence="3">Leaf</tissue>
    </source>
</reference>
<feature type="domain" description="DUF4378" evidence="2">
    <location>
        <begin position="683"/>
        <end position="843"/>
    </location>
</feature>
<protein>
    <recommendedName>
        <fullName evidence="2">DUF4378 domain-containing protein</fullName>
    </recommendedName>
</protein>
<dbReference type="PANTHER" id="PTHR47071">
    <property type="entry name" value="PROTEIN TRM32"/>
    <property type="match status" value="1"/>
</dbReference>
<dbReference type="Pfam" id="PF14309">
    <property type="entry name" value="DUF4378"/>
    <property type="match status" value="1"/>
</dbReference>